<feature type="signal peptide" evidence="11">
    <location>
        <begin position="1"/>
        <end position="21"/>
    </location>
</feature>
<dbReference type="Pfam" id="PF00497">
    <property type="entry name" value="SBP_bac_3"/>
    <property type="match status" value="1"/>
</dbReference>
<evidence type="ECO:0000256" key="8">
    <source>
        <dbReference type="ARBA" id="ARBA00023180"/>
    </source>
</evidence>
<name>A0A2R8AUU1_9RHOB</name>
<evidence type="ECO:0000256" key="4">
    <source>
        <dbReference type="ARBA" id="ARBA00022989"/>
    </source>
</evidence>
<feature type="domain" description="Ionotropic glutamate receptor C-terminal" evidence="13">
    <location>
        <begin position="25"/>
        <end position="350"/>
    </location>
</feature>
<evidence type="ECO:0000313" key="15">
    <source>
        <dbReference type="Proteomes" id="UP000244904"/>
    </source>
</evidence>
<keyword evidence="3 10" id="KW-0812">Transmembrane</keyword>
<dbReference type="SMART" id="SM00079">
    <property type="entry name" value="PBPe"/>
    <property type="match status" value="1"/>
</dbReference>
<keyword evidence="11" id="KW-0732">Signal</keyword>
<reference evidence="15" key="1">
    <citation type="submission" date="2018-03" db="EMBL/GenBank/DDBJ databases">
        <authorList>
            <person name="Rodrigo-Torres L."/>
            <person name="Arahal R. D."/>
            <person name="Lucena T."/>
        </authorList>
    </citation>
    <scope>NUCLEOTIDE SEQUENCE [LARGE SCALE GENOMIC DNA]</scope>
    <source>
        <strain evidence="15">CECT 8871</strain>
    </source>
</reference>
<dbReference type="Proteomes" id="UP000244904">
    <property type="component" value="Unassembled WGS sequence"/>
</dbReference>
<gene>
    <name evidence="14" type="primary">glnH</name>
    <name evidence="14" type="ORF">PRI8871_01436</name>
</gene>
<sequence>MRLLQVLTVLIGMLVANSAASQDAPLVFATVDRPPFAFADNRGVTGFSIDLMEAIGNEIGRDIEFQMQDTFPAMLSAVQDQTVDGAVANISITADREVRMDFTQPIFESGLQILVAGKAEQASILSLILTREIVVSLLLAFVLLLGGGMLMWVFERKRQPYFDRPLDEAMFPSFWWALNLVVNGGFEERMPRSPLGRVFAVMLVVSSLFIVSIFVAQITAALTVGALNNQIDSINDLDRKEVVTTEGSTASAFLSARDVRHRTVGTFNDMIQAMEQGDADAVFFDGPLLQYYLMTHPGLEAYLVDRVFKAENYGIALPSGSPMREPMNQALLKIQESGLYGAIYTKWFGNPQ</sequence>
<dbReference type="AlphaFoldDB" id="A0A2R8AUU1"/>
<dbReference type="InterPro" id="IPR015683">
    <property type="entry name" value="Ionotropic_Glu_rcpt"/>
</dbReference>
<keyword evidence="9" id="KW-0407">Ion channel</keyword>
<keyword evidence="8" id="KW-0325">Glycoprotein</keyword>
<evidence type="ECO:0000313" key="14">
    <source>
        <dbReference type="EMBL" id="SPF79639.1"/>
    </source>
</evidence>
<evidence type="ECO:0000259" key="12">
    <source>
        <dbReference type="SMART" id="SM00062"/>
    </source>
</evidence>
<protein>
    <submittedName>
        <fullName evidence="14">Glutamine-binding periplasmic protein</fullName>
    </submittedName>
</protein>
<accession>A0A2R8AUU1</accession>
<keyword evidence="15" id="KW-1185">Reference proteome</keyword>
<dbReference type="SUPFAM" id="SSF53850">
    <property type="entry name" value="Periplasmic binding protein-like II"/>
    <property type="match status" value="1"/>
</dbReference>
<dbReference type="InterPro" id="IPR001638">
    <property type="entry name" value="Solute-binding_3/MltF_N"/>
</dbReference>
<evidence type="ECO:0000256" key="1">
    <source>
        <dbReference type="ARBA" id="ARBA00004141"/>
    </source>
</evidence>
<keyword evidence="4 10" id="KW-1133">Transmembrane helix</keyword>
<keyword evidence="2" id="KW-0813">Transport</keyword>
<evidence type="ECO:0000256" key="6">
    <source>
        <dbReference type="ARBA" id="ARBA00023136"/>
    </source>
</evidence>
<feature type="transmembrane region" description="Helical" evidence="10">
    <location>
        <begin position="198"/>
        <end position="227"/>
    </location>
</feature>
<dbReference type="GO" id="GO:0015276">
    <property type="term" value="F:ligand-gated monoatomic ion channel activity"/>
    <property type="evidence" value="ECO:0007669"/>
    <property type="project" value="InterPro"/>
</dbReference>
<evidence type="ECO:0000256" key="9">
    <source>
        <dbReference type="ARBA" id="ARBA00023303"/>
    </source>
</evidence>
<comment type="subcellular location">
    <subcellularLocation>
        <location evidence="1">Membrane</location>
        <topology evidence="1">Multi-pass membrane protein</topology>
    </subcellularLocation>
</comment>
<dbReference type="EMBL" id="OMOJ01000002">
    <property type="protein sequence ID" value="SPF79639.1"/>
    <property type="molecule type" value="Genomic_DNA"/>
</dbReference>
<dbReference type="Gene3D" id="3.40.190.10">
    <property type="entry name" value="Periplasmic binding protein-like II"/>
    <property type="match status" value="2"/>
</dbReference>
<proteinExistence type="predicted"/>
<dbReference type="Pfam" id="PF00060">
    <property type="entry name" value="Lig_chan"/>
    <property type="match status" value="1"/>
</dbReference>
<keyword evidence="6 10" id="KW-0472">Membrane</keyword>
<dbReference type="Gene3D" id="1.10.287.70">
    <property type="match status" value="1"/>
</dbReference>
<evidence type="ECO:0000256" key="10">
    <source>
        <dbReference type="SAM" id="Phobius"/>
    </source>
</evidence>
<feature type="domain" description="Solute-binding protein family 3/N-terminal" evidence="12">
    <location>
        <begin position="25"/>
        <end position="351"/>
    </location>
</feature>
<keyword evidence="7" id="KW-0675">Receptor</keyword>
<evidence type="ECO:0000256" key="5">
    <source>
        <dbReference type="ARBA" id="ARBA00023065"/>
    </source>
</evidence>
<dbReference type="RefSeq" id="WP_245897793.1">
    <property type="nucleotide sequence ID" value="NZ_OMOJ01000002.1"/>
</dbReference>
<keyword evidence="5" id="KW-0406">Ion transport</keyword>
<evidence type="ECO:0000256" key="11">
    <source>
        <dbReference type="SAM" id="SignalP"/>
    </source>
</evidence>
<evidence type="ECO:0000256" key="7">
    <source>
        <dbReference type="ARBA" id="ARBA00023170"/>
    </source>
</evidence>
<evidence type="ECO:0000256" key="2">
    <source>
        <dbReference type="ARBA" id="ARBA00022448"/>
    </source>
</evidence>
<feature type="transmembrane region" description="Helical" evidence="10">
    <location>
        <begin position="133"/>
        <end position="154"/>
    </location>
</feature>
<dbReference type="GO" id="GO:0016020">
    <property type="term" value="C:membrane"/>
    <property type="evidence" value="ECO:0007669"/>
    <property type="project" value="UniProtKB-SubCell"/>
</dbReference>
<feature type="chain" id="PRO_5015334479" evidence="11">
    <location>
        <begin position="22"/>
        <end position="352"/>
    </location>
</feature>
<evidence type="ECO:0000256" key="3">
    <source>
        <dbReference type="ARBA" id="ARBA00022692"/>
    </source>
</evidence>
<dbReference type="SMART" id="SM00062">
    <property type="entry name" value="PBPb"/>
    <property type="match status" value="1"/>
</dbReference>
<evidence type="ECO:0000259" key="13">
    <source>
        <dbReference type="SMART" id="SM00079"/>
    </source>
</evidence>
<dbReference type="InterPro" id="IPR001320">
    <property type="entry name" value="Iontro_rcpt_C"/>
</dbReference>
<organism evidence="14 15">
    <name type="scientific">Pseudoprimorskyibacter insulae</name>
    <dbReference type="NCBI Taxonomy" id="1695997"/>
    <lineage>
        <taxon>Bacteria</taxon>
        <taxon>Pseudomonadati</taxon>
        <taxon>Pseudomonadota</taxon>
        <taxon>Alphaproteobacteria</taxon>
        <taxon>Rhodobacterales</taxon>
        <taxon>Paracoccaceae</taxon>
        <taxon>Pseudoprimorskyibacter</taxon>
    </lineage>
</organism>
<dbReference type="SUPFAM" id="SSF81324">
    <property type="entry name" value="Voltage-gated potassium channels"/>
    <property type="match status" value="1"/>
</dbReference>
<dbReference type="PANTHER" id="PTHR18966">
    <property type="entry name" value="IONOTROPIC GLUTAMATE RECEPTOR"/>
    <property type="match status" value="1"/>
</dbReference>